<feature type="compositionally biased region" description="Basic and acidic residues" evidence="1">
    <location>
        <begin position="88"/>
        <end position="107"/>
    </location>
</feature>
<sequence length="107" mass="11968">MDHPAPPPARPKPDNTRWTGEKASIFLKLLGRSGKVAASARAVGMSRQAAYRLRARAPRFAEYWDMAMEVAAKRKASSRRGRKPVHPLLDKRPLPSPAKGDRRARSR</sequence>
<evidence type="ECO:0000313" key="3">
    <source>
        <dbReference type="Proteomes" id="UP000594459"/>
    </source>
</evidence>
<feature type="compositionally biased region" description="Basic residues" evidence="1">
    <location>
        <begin position="73"/>
        <end position="85"/>
    </location>
</feature>
<evidence type="ECO:0000313" key="2">
    <source>
        <dbReference type="EMBL" id="QPC99054.1"/>
    </source>
</evidence>
<dbReference type="EMBL" id="CP064654">
    <property type="protein sequence ID" value="QPC99054.1"/>
    <property type="molecule type" value="Genomic_DNA"/>
</dbReference>
<evidence type="ECO:0008006" key="4">
    <source>
        <dbReference type="Google" id="ProtNLM"/>
    </source>
</evidence>
<gene>
    <name evidence="2" type="ORF">IRL76_00225</name>
</gene>
<dbReference type="AlphaFoldDB" id="A0A7S8F4K7"/>
<name>A0A7S8F4K7_9SPHN</name>
<dbReference type="RefSeq" id="WP_200982067.1">
    <property type="nucleotide sequence ID" value="NZ_CP064654.1"/>
</dbReference>
<dbReference type="KEGG" id="qso:IRL76_00225"/>
<keyword evidence="3" id="KW-1185">Reference proteome</keyword>
<feature type="region of interest" description="Disordered" evidence="1">
    <location>
        <begin position="72"/>
        <end position="107"/>
    </location>
</feature>
<dbReference type="Proteomes" id="UP000594459">
    <property type="component" value="Chromosome"/>
</dbReference>
<accession>A0A7S8F4K7</accession>
<evidence type="ECO:0000256" key="1">
    <source>
        <dbReference type="SAM" id="MobiDB-lite"/>
    </source>
</evidence>
<organism evidence="2 3">
    <name type="scientific">Qipengyuania soli</name>
    <dbReference type="NCBI Taxonomy" id="2782568"/>
    <lineage>
        <taxon>Bacteria</taxon>
        <taxon>Pseudomonadati</taxon>
        <taxon>Pseudomonadota</taxon>
        <taxon>Alphaproteobacteria</taxon>
        <taxon>Sphingomonadales</taxon>
        <taxon>Erythrobacteraceae</taxon>
        <taxon>Qipengyuania</taxon>
    </lineage>
</organism>
<reference evidence="2 3" key="1">
    <citation type="submission" date="2020-11" db="EMBL/GenBank/DDBJ databases">
        <title>The genome sequence of Erythrobacter sp. 6D36.</title>
        <authorList>
            <person name="Liu Y."/>
        </authorList>
    </citation>
    <scope>NUCLEOTIDE SEQUENCE [LARGE SCALE GENOMIC DNA]</scope>
    <source>
        <strain evidence="2 3">6D36</strain>
    </source>
</reference>
<proteinExistence type="predicted"/>
<protein>
    <recommendedName>
        <fullName evidence="4">LysR family transcriptional regulator</fullName>
    </recommendedName>
</protein>